<feature type="region of interest" description="Disordered" evidence="1">
    <location>
        <begin position="103"/>
        <end position="122"/>
    </location>
</feature>
<keyword evidence="3" id="KW-1185">Reference proteome</keyword>
<name>A0AAP0EFT2_9MAGN</name>
<reference evidence="2 3" key="1">
    <citation type="submission" date="2024-01" db="EMBL/GenBank/DDBJ databases">
        <title>Genome assemblies of Stephania.</title>
        <authorList>
            <person name="Yang L."/>
        </authorList>
    </citation>
    <scope>NUCLEOTIDE SEQUENCE [LARGE SCALE GENOMIC DNA]</scope>
    <source>
        <strain evidence="2">YNDBR</strain>
        <tissue evidence="2">Leaf</tissue>
    </source>
</reference>
<sequence length="122" mass="14548">MHKKNYQSKSHVNNYKSYMICLKFLISHLKTRLWQVWSRGYGQSMALTPTRSKNHSPTDRATLCKYCKIDQTHDKKKETAKKLSPFTVQKKTVYPTDQYISFEESRIHHEERGSKEMHEPQQ</sequence>
<comment type="caution">
    <text evidence="2">The sequence shown here is derived from an EMBL/GenBank/DDBJ whole genome shotgun (WGS) entry which is preliminary data.</text>
</comment>
<gene>
    <name evidence="2" type="ORF">Syun_027502</name>
</gene>
<dbReference type="EMBL" id="JBBNAF010000012">
    <property type="protein sequence ID" value="KAK9092591.1"/>
    <property type="molecule type" value="Genomic_DNA"/>
</dbReference>
<protein>
    <submittedName>
        <fullName evidence="2">Uncharacterized protein</fullName>
    </submittedName>
</protein>
<dbReference type="Proteomes" id="UP001420932">
    <property type="component" value="Unassembled WGS sequence"/>
</dbReference>
<evidence type="ECO:0000313" key="2">
    <source>
        <dbReference type="EMBL" id="KAK9092591.1"/>
    </source>
</evidence>
<organism evidence="2 3">
    <name type="scientific">Stephania yunnanensis</name>
    <dbReference type="NCBI Taxonomy" id="152371"/>
    <lineage>
        <taxon>Eukaryota</taxon>
        <taxon>Viridiplantae</taxon>
        <taxon>Streptophyta</taxon>
        <taxon>Embryophyta</taxon>
        <taxon>Tracheophyta</taxon>
        <taxon>Spermatophyta</taxon>
        <taxon>Magnoliopsida</taxon>
        <taxon>Ranunculales</taxon>
        <taxon>Menispermaceae</taxon>
        <taxon>Menispermoideae</taxon>
        <taxon>Cissampelideae</taxon>
        <taxon>Stephania</taxon>
    </lineage>
</organism>
<evidence type="ECO:0000256" key="1">
    <source>
        <dbReference type="SAM" id="MobiDB-lite"/>
    </source>
</evidence>
<evidence type="ECO:0000313" key="3">
    <source>
        <dbReference type="Proteomes" id="UP001420932"/>
    </source>
</evidence>
<accession>A0AAP0EFT2</accession>
<proteinExistence type="predicted"/>
<dbReference type="AlphaFoldDB" id="A0AAP0EFT2"/>